<dbReference type="SUPFAM" id="SSF52283">
    <property type="entry name" value="Formate/glycerate dehydrogenase catalytic domain-like"/>
    <property type="match status" value="1"/>
</dbReference>
<dbReference type="SUPFAM" id="SSF51735">
    <property type="entry name" value="NAD(P)-binding Rossmann-fold domains"/>
    <property type="match status" value="1"/>
</dbReference>
<keyword evidence="3" id="KW-0520">NAD</keyword>
<feature type="domain" description="D-isomer specific 2-hydroxyacid dehydrogenase NAD-binding" evidence="6">
    <location>
        <begin position="103"/>
        <end position="277"/>
    </location>
</feature>
<comment type="caution">
    <text evidence="7">The sequence shown here is derived from an EMBL/GenBank/DDBJ whole genome shotgun (WGS) entry which is preliminary data.</text>
</comment>
<evidence type="ECO:0000256" key="1">
    <source>
        <dbReference type="ARBA" id="ARBA00005854"/>
    </source>
</evidence>
<dbReference type="EMBL" id="JXRP01000014">
    <property type="protein sequence ID" value="KIL47262.1"/>
    <property type="molecule type" value="Genomic_DNA"/>
</dbReference>
<dbReference type="PANTHER" id="PTHR43333">
    <property type="entry name" value="2-HACID_DH_C DOMAIN-CONTAINING PROTEIN"/>
    <property type="match status" value="1"/>
</dbReference>
<dbReference type="InterPro" id="IPR006140">
    <property type="entry name" value="D-isomer_DH_NAD-bd"/>
</dbReference>
<dbReference type="GO" id="GO:0051287">
    <property type="term" value="F:NAD binding"/>
    <property type="evidence" value="ECO:0007669"/>
    <property type="project" value="InterPro"/>
</dbReference>
<organism evidence="7 8">
    <name type="scientific">Jeotgalibacillus soli</name>
    <dbReference type="NCBI Taxonomy" id="889306"/>
    <lineage>
        <taxon>Bacteria</taxon>
        <taxon>Bacillati</taxon>
        <taxon>Bacillota</taxon>
        <taxon>Bacilli</taxon>
        <taxon>Bacillales</taxon>
        <taxon>Caryophanaceae</taxon>
        <taxon>Jeotgalibacillus</taxon>
    </lineage>
</organism>
<gene>
    <name evidence="7" type="ORF">KP78_18350</name>
</gene>
<dbReference type="Gene3D" id="3.40.50.720">
    <property type="entry name" value="NAD(P)-binding Rossmann-like Domain"/>
    <property type="match status" value="2"/>
</dbReference>
<accession>A0A0C2VEA5</accession>
<evidence type="ECO:0000256" key="4">
    <source>
        <dbReference type="RuleBase" id="RU003719"/>
    </source>
</evidence>
<dbReference type="InterPro" id="IPR006139">
    <property type="entry name" value="D-isomer_2_OHA_DH_cat_dom"/>
</dbReference>
<dbReference type="AlphaFoldDB" id="A0A0C2VEA5"/>
<reference evidence="7 8" key="1">
    <citation type="submission" date="2015-01" db="EMBL/GenBank/DDBJ databases">
        <title>Genome sequencing of Jeotgalibacillus soli.</title>
        <authorList>
            <person name="Goh K.M."/>
            <person name="Chan K.-G."/>
            <person name="Yaakop A.S."/>
            <person name="Ee R."/>
            <person name="Gan H.M."/>
            <person name="Chan C.S."/>
        </authorList>
    </citation>
    <scope>NUCLEOTIDE SEQUENCE [LARGE SCALE GENOMIC DNA]</scope>
    <source>
        <strain evidence="7 8">P9</strain>
    </source>
</reference>
<evidence type="ECO:0000259" key="6">
    <source>
        <dbReference type="Pfam" id="PF02826"/>
    </source>
</evidence>
<dbReference type="RefSeq" id="WP_041088070.1">
    <property type="nucleotide sequence ID" value="NZ_JXRP01000014.1"/>
</dbReference>
<keyword evidence="8" id="KW-1185">Reference proteome</keyword>
<evidence type="ECO:0000256" key="3">
    <source>
        <dbReference type="ARBA" id="ARBA00023027"/>
    </source>
</evidence>
<dbReference type="PATRIC" id="fig|889306.3.peg.1849"/>
<name>A0A0C2VEA5_9BACL</name>
<evidence type="ECO:0000256" key="2">
    <source>
        <dbReference type="ARBA" id="ARBA00023002"/>
    </source>
</evidence>
<dbReference type="Pfam" id="PF00389">
    <property type="entry name" value="2-Hacid_dh"/>
    <property type="match status" value="1"/>
</dbReference>
<proteinExistence type="inferred from homology"/>
<dbReference type="Proteomes" id="UP000031938">
    <property type="component" value="Unassembled WGS sequence"/>
</dbReference>
<evidence type="ECO:0000313" key="7">
    <source>
        <dbReference type="EMBL" id="KIL47262.1"/>
    </source>
</evidence>
<evidence type="ECO:0000259" key="5">
    <source>
        <dbReference type="Pfam" id="PF00389"/>
    </source>
</evidence>
<comment type="similarity">
    <text evidence="1 4">Belongs to the D-isomer specific 2-hydroxyacid dehydrogenase family.</text>
</comment>
<protein>
    <submittedName>
        <fullName evidence="7">3-phosphoglycerate dehydrogenase</fullName>
    </submittedName>
</protein>
<dbReference type="STRING" id="889306.KP78_18350"/>
<feature type="domain" description="D-isomer specific 2-hydroxyacid dehydrogenase catalytic" evidence="5">
    <location>
        <begin position="33"/>
        <end position="303"/>
    </location>
</feature>
<sequence>MKILFSFVPNNEIQKDLIEQFPDASFSFRRLSEAGELVSEAEIFVTYGEDLTEENILGFHRLKWIMVVSAGLEKMPFEQIKERNILVTNARGIHAIPMSEFAFGFMLQYSKRFAEMHDQQKEQKWNRNLPLKELYNSTLLILGTGAIGTETARIAQAFGMKTEGVNSDGRAIEHFDQTYPIDRLNKPLPNADYILSFLPSTEETKHLLQSEHFHLMKESAVFINMGRGSLVSMEVLLNALRAKEIAYAMLDVMEEEPLPADHPLWNQANITITPHLSSISSEYIPRALTIFKRNLHAYLNGEDHFQNIIDLNRGY</sequence>
<dbReference type="InterPro" id="IPR036291">
    <property type="entry name" value="NAD(P)-bd_dom_sf"/>
</dbReference>
<dbReference type="CDD" id="cd05300">
    <property type="entry name" value="2-Hacid_dh_1"/>
    <property type="match status" value="1"/>
</dbReference>
<dbReference type="GO" id="GO:0016616">
    <property type="term" value="F:oxidoreductase activity, acting on the CH-OH group of donors, NAD or NADP as acceptor"/>
    <property type="evidence" value="ECO:0007669"/>
    <property type="project" value="InterPro"/>
</dbReference>
<dbReference type="OrthoDB" id="9805416at2"/>
<dbReference type="FunFam" id="3.40.50.720:FF:000363">
    <property type="entry name" value="D-isomer specific 2-hydroxyacid dehydrogenase"/>
    <property type="match status" value="1"/>
</dbReference>
<dbReference type="PANTHER" id="PTHR43333:SF1">
    <property type="entry name" value="D-ISOMER SPECIFIC 2-HYDROXYACID DEHYDROGENASE NAD-BINDING DOMAIN-CONTAINING PROTEIN"/>
    <property type="match status" value="1"/>
</dbReference>
<evidence type="ECO:0000313" key="8">
    <source>
        <dbReference type="Proteomes" id="UP000031938"/>
    </source>
</evidence>
<dbReference type="Pfam" id="PF02826">
    <property type="entry name" value="2-Hacid_dh_C"/>
    <property type="match status" value="1"/>
</dbReference>
<keyword evidence="2 4" id="KW-0560">Oxidoreductase</keyword>